<sequence>MKNIYFYALLITLLSCNNSDRLGKCSLVSCLNGDIIKLEFISNEQNIFETSPPTDFTITQNNLPIHFEFTIDYLVSIDLGDSDPIQIIIDDTQLNMEISSTYIERECCSGIRVDSIIINNSEICTSNELCDEIIQINID</sequence>
<accession>A0ABR6Y1C2</accession>
<comment type="caution">
    <text evidence="1">The sequence shown here is derived from an EMBL/GenBank/DDBJ whole genome shotgun (WGS) entry which is preliminary data.</text>
</comment>
<gene>
    <name evidence="1" type="ORF">H6H04_09080</name>
</gene>
<proteinExistence type="predicted"/>
<evidence type="ECO:0000313" key="2">
    <source>
        <dbReference type="Proteomes" id="UP000607435"/>
    </source>
</evidence>
<keyword evidence="2" id="KW-1185">Reference proteome</keyword>
<dbReference type="RefSeq" id="WP_186845644.1">
    <property type="nucleotide sequence ID" value="NZ_JACOME010000002.1"/>
</dbReference>
<protein>
    <submittedName>
        <fullName evidence="1">Uncharacterized protein</fullName>
    </submittedName>
</protein>
<evidence type="ECO:0000313" key="1">
    <source>
        <dbReference type="EMBL" id="MBC3846532.1"/>
    </source>
</evidence>
<dbReference type="PROSITE" id="PS51257">
    <property type="entry name" value="PROKAR_LIPOPROTEIN"/>
    <property type="match status" value="1"/>
</dbReference>
<name>A0ABR6Y1C2_9FLAO</name>
<dbReference type="Proteomes" id="UP000607435">
    <property type="component" value="Unassembled WGS sequence"/>
</dbReference>
<dbReference type="EMBL" id="JACOME010000002">
    <property type="protein sequence ID" value="MBC3846532.1"/>
    <property type="molecule type" value="Genomic_DNA"/>
</dbReference>
<reference evidence="1 2" key="1">
    <citation type="submission" date="2020-08" db="EMBL/GenBank/DDBJ databases">
        <title>Winogradskyella ouciana sp. nov., isolated from the hadal seawater of the Mariana Trench.</title>
        <authorList>
            <person name="He X."/>
        </authorList>
    </citation>
    <scope>NUCLEOTIDE SEQUENCE [LARGE SCALE GENOMIC DNA]</scope>
    <source>
        <strain evidence="1 2">KCTC 22026</strain>
    </source>
</reference>
<organism evidence="1 2">
    <name type="scientific">Winogradskyella echinorum</name>
    <dbReference type="NCBI Taxonomy" id="538189"/>
    <lineage>
        <taxon>Bacteria</taxon>
        <taxon>Pseudomonadati</taxon>
        <taxon>Bacteroidota</taxon>
        <taxon>Flavobacteriia</taxon>
        <taxon>Flavobacteriales</taxon>
        <taxon>Flavobacteriaceae</taxon>
        <taxon>Winogradskyella</taxon>
    </lineage>
</organism>